<sequence>MGNDCHPLGVRVTANTCHGSSDSIRIVEQGWSTGASLAGWGDRDNSGFTWDPVFHYDRTGQDRIHRSHIFCPVFSPAIQVSS</sequence>
<name>Q7UII7_RHOBA</name>
<protein>
    <submittedName>
        <fullName evidence="1">Uncharacterized protein</fullName>
    </submittedName>
</protein>
<dbReference type="Proteomes" id="UP000001025">
    <property type="component" value="Chromosome"/>
</dbReference>
<reference evidence="1 2" key="1">
    <citation type="journal article" date="2003" name="Proc. Natl. Acad. Sci. U.S.A.">
        <title>Complete genome sequence of the marine planctomycete Pirellula sp. strain 1.</title>
        <authorList>
            <person name="Gloeckner F.O."/>
            <person name="Kube M."/>
            <person name="Bauer M."/>
            <person name="Teeling H."/>
            <person name="Lombardot T."/>
            <person name="Ludwig W."/>
            <person name="Gade D."/>
            <person name="Beck A."/>
            <person name="Borzym K."/>
            <person name="Heitmann K."/>
            <person name="Rabus R."/>
            <person name="Schlesner H."/>
            <person name="Amann R."/>
            <person name="Reinhardt R."/>
        </authorList>
    </citation>
    <scope>NUCLEOTIDE SEQUENCE [LARGE SCALE GENOMIC DNA]</scope>
    <source>
        <strain evidence="2">DSM 10527 / NCIMB 13988 / SH1</strain>
    </source>
</reference>
<dbReference type="STRING" id="243090.RB12504"/>
<dbReference type="KEGG" id="rba:RB12504"/>
<keyword evidence="2" id="KW-1185">Reference proteome</keyword>
<evidence type="ECO:0000313" key="2">
    <source>
        <dbReference type="Proteomes" id="UP000001025"/>
    </source>
</evidence>
<proteinExistence type="predicted"/>
<organism evidence="1 2">
    <name type="scientific">Rhodopirellula baltica (strain DSM 10527 / NCIMB 13988 / SH1)</name>
    <dbReference type="NCBI Taxonomy" id="243090"/>
    <lineage>
        <taxon>Bacteria</taxon>
        <taxon>Pseudomonadati</taxon>
        <taxon>Planctomycetota</taxon>
        <taxon>Planctomycetia</taxon>
        <taxon>Pirellulales</taxon>
        <taxon>Pirellulaceae</taxon>
        <taxon>Rhodopirellula</taxon>
    </lineage>
</organism>
<evidence type="ECO:0000313" key="1">
    <source>
        <dbReference type="EMBL" id="CAD77627.1"/>
    </source>
</evidence>
<gene>
    <name evidence="1" type="ordered locus">RB12504</name>
</gene>
<dbReference type="AlphaFoldDB" id="Q7UII7"/>
<dbReference type="EnsemblBacteria" id="CAD77627">
    <property type="protein sequence ID" value="CAD77627"/>
    <property type="gene ID" value="RB12504"/>
</dbReference>
<accession>Q7UII7</accession>
<dbReference type="HOGENOM" id="CLU_2556001_0_0_0"/>
<dbReference type="EMBL" id="BX294155">
    <property type="protein sequence ID" value="CAD77627.1"/>
    <property type="molecule type" value="Genomic_DNA"/>
</dbReference>
<dbReference type="InParanoid" id="Q7UII7"/>